<protein>
    <submittedName>
        <fullName evidence="2">Uncharacterized protein</fullName>
    </submittedName>
</protein>
<dbReference type="InterPro" id="IPR012341">
    <property type="entry name" value="6hp_glycosidase-like_sf"/>
</dbReference>
<dbReference type="GO" id="GO:0005975">
    <property type="term" value="P:carbohydrate metabolic process"/>
    <property type="evidence" value="ECO:0007669"/>
    <property type="project" value="InterPro"/>
</dbReference>
<comment type="caution">
    <text evidence="2">The sequence shown here is derived from an EMBL/GenBank/DDBJ whole genome shotgun (WGS) entry which is preliminary data.</text>
</comment>
<keyword evidence="1" id="KW-0479">Metal-binding</keyword>
<dbReference type="EMBL" id="MU839832">
    <property type="protein sequence ID" value="KAK1756435.1"/>
    <property type="molecule type" value="Genomic_DNA"/>
</dbReference>
<feature type="binding site" evidence="1">
    <location>
        <position position="302"/>
    </location>
    <ligand>
        <name>Zn(2+)</name>
        <dbReference type="ChEBI" id="CHEBI:29105"/>
    </ligand>
</feature>
<dbReference type="PRINTS" id="PR01950">
    <property type="entry name" value="LANCSUPER"/>
</dbReference>
<dbReference type="CDD" id="cd04794">
    <property type="entry name" value="euk_LANCL"/>
    <property type="match status" value="1"/>
</dbReference>
<evidence type="ECO:0000313" key="3">
    <source>
        <dbReference type="Proteomes" id="UP001239445"/>
    </source>
</evidence>
<keyword evidence="3" id="KW-1185">Reference proteome</keyword>
<dbReference type="Proteomes" id="UP001239445">
    <property type="component" value="Unassembled WGS sequence"/>
</dbReference>
<dbReference type="GO" id="GO:0031179">
    <property type="term" value="P:peptide modification"/>
    <property type="evidence" value="ECO:0007669"/>
    <property type="project" value="InterPro"/>
</dbReference>
<evidence type="ECO:0000313" key="2">
    <source>
        <dbReference type="EMBL" id="KAK1756435.1"/>
    </source>
</evidence>
<dbReference type="Gene3D" id="1.50.10.10">
    <property type="match status" value="1"/>
</dbReference>
<dbReference type="AlphaFoldDB" id="A0AAJ0FCS1"/>
<dbReference type="PANTHER" id="PTHR12736:SF7">
    <property type="entry name" value="LANC-LIKE PROTEIN 3"/>
    <property type="match status" value="1"/>
</dbReference>
<sequence length="382" mass="42121">MESSRFMAVPDAAANLLDSGDTDAYMSAALEDIVANYPPRSRYPHEVLQGLWSGPTGMAYLLLQVSTLRPELVISGQPAVHWARAYIAGSRGHNLRLGSHGCGIGDEKLAFEAVRAAISQERHHVAEFVSSVSQILAVEEFPDENLYGRAGSLYLLRLVRHWVPDCAALVQPAITEISNTIMRNGPAWKWHGRRYIGAVHGDIGIVTQLVLTTPALAAEVEPHLVRLLDMQLADGNWPSHEGSGNTGKHLVQFCHGAPGFVVSLLSLRPHFPALQERIDEAIRKARECIWNEGLLKKEPNLCHGIFGNALTLPLGPQRHHFLGVAAPENVSRMKKSDPTGTIFERADYGRSYSTLTSYAPCAVWTWLVCREEAPRFLAYNDI</sequence>
<proteinExistence type="predicted"/>
<feature type="binding site" evidence="1">
    <location>
        <position position="254"/>
    </location>
    <ligand>
        <name>Zn(2+)</name>
        <dbReference type="ChEBI" id="CHEBI:29105"/>
    </ligand>
</feature>
<reference evidence="2" key="1">
    <citation type="submission" date="2023-06" db="EMBL/GenBank/DDBJ databases">
        <title>Genome-scale phylogeny and comparative genomics of the fungal order Sordariales.</title>
        <authorList>
            <consortium name="Lawrence Berkeley National Laboratory"/>
            <person name="Hensen N."/>
            <person name="Bonometti L."/>
            <person name="Westerberg I."/>
            <person name="Brannstrom I.O."/>
            <person name="Guillou S."/>
            <person name="Cros-Aarteil S."/>
            <person name="Calhoun S."/>
            <person name="Haridas S."/>
            <person name="Kuo A."/>
            <person name="Mondo S."/>
            <person name="Pangilinan J."/>
            <person name="Riley R."/>
            <person name="Labutti K."/>
            <person name="Andreopoulos B."/>
            <person name="Lipzen A."/>
            <person name="Chen C."/>
            <person name="Yanf M."/>
            <person name="Daum C."/>
            <person name="Ng V."/>
            <person name="Clum A."/>
            <person name="Steindorff A."/>
            <person name="Ohm R."/>
            <person name="Martin F."/>
            <person name="Silar P."/>
            <person name="Natvig D."/>
            <person name="Lalanne C."/>
            <person name="Gautier V."/>
            <person name="Ament-Velasquez S.L."/>
            <person name="Kruys A."/>
            <person name="Hutchinson M.I."/>
            <person name="Powell A.J."/>
            <person name="Barry K."/>
            <person name="Miller A.N."/>
            <person name="Grigoriev I.V."/>
            <person name="Debuchy R."/>
            <person name="Gladieux P."/>
            <person name="Thoren M.H."/>
            <person name="Johannesson H."/>
        </authorList>
    </citation>
    <scope>NUCLEOTIDE SEQUENCE</scope>
    <source>
        <strain evidence="2">PSN4</strain>
    </source>
</reference>
<dbReference type="GO" id="GO:0046872">
    <property type="term" value="F:metal ion binding"/>
    <property type="evidence" value="ECO:0007669"/>
    <property type="project" value="UniProtKB-KW"/>
</dbReference>
<dbReference type="Pfam" id="PF05147">
    <property type="entry name" value="LANC_like"/>
    <property type="match status" value="1"/>
</dbReference>
<dbReference type="SUPFAM" id="SSF158745">
    <property type="entry name" value="LanC-like"/>
    <property type="match status" value="1"/>
</dbReference>
<dbReference type="GO" id="GO:0005886">
    <property type="term" value="C:plasma membrane"/>
    <property type="evidence" value="ECO:0007669"/>
    <property type="project" value="TreeGrafter"/>
</dbReference>
<keyword evidence="1" id="KW-0862">Zinc</keyword>
<name>A0AAJ0FCS1_9PEZI</name>
<dbReference type="PANTHER" id="PTHR12736">
    <property type="entry name" value="LANC-LIKE PROTEIN"/>
    <property type="match status" value="1"/>
</dbReference>
<feature type="binding site" evidence="1">
    <location>
        <position position="303"/>
    </location>
    <ligand>
        <name>Zn(2+)</name>
        <dbReference type="ChEBI" id="CHEBI:29105"/>
    </ligand>
</feature>
<evidence type="ECO:0000256" key="1">
    <source>
        <dbReference type="PIRSR" id="PIRSR607822-1"/>
    </source>
</evidence>
<accession>A0AAJ0FCS1</accession>
<organism evidence="2 3">
    <name type="scientific">Echria macrotheca</name>
    <dbReference type="NCBI Taxonomy" id="438768"/>
    <lineage>
        <taxon>Eukaryota</taxon>
        <taxon>Fungi</taxon>
        <taxon>Dikarya</taxon>
        <taxon>Ascomycota</taxon>
        <taxon>Pezizomycotina</taxon>
        <taxon>Sordariomycetes</taxon>
        <taxon>Sordariomycetidae</taxon>
        <taxon>Sordariales</taxon>
        <taxon>Schizotheciaceae</taxon>
        <taxon>Echria</taxon>
    </lineage>
</organism>
<gene>
    <name evidence="2" type="ORF">QBC47DRAFT_186200</name>
</gene>
<dbReference type="SMART" id="SM01260">
    <property type="entry name" value="LANC_like"/>
    <property type="match status" value="1"/>
</dbReference>
<dbReference type="InterPro" id="IPR007822">
    <property type="entry name" value="LANC-like"/>
</dbReference>